<dbReference type="Proteomes" id="UP000186040">
    <property type="component" value="Unassembled WGS sequence"/>
</dbReference>
<dbReference type="InterPro" id="IPR037069">
    <property type="entry name" value="AcylCoA_DH/ox_N_sf"/>
</dbReference>
<dbReference type="Gene3D" id="1.20.140.10">
    <property type="entry name" value="Butyryl-CoA Dehydrogenase, subunit A, domain 3"/>
    <property type="match status" value="1"/>
</dbReference>
<dbReference type="Pfam" id="PF02770">
    <property type="entry name" value="Acyl-CoA_dh_M"/>
    <property type="match status" value="1"/>
</dbReference>
<name>A0A1Q9LLY0_9PSEU</name>
<comment type="similarity">
    <text evidence="2 5">Belongs to the acyl-CoA dehydrogenase family.</text>
</comment>
<keyword evidence="3 5" id="KW-0285">Flavoprotein</keyword>
<dbReference type="EMBL" id="MKQR01000013">
    <property type="protein sequence ID" value="OLR93047.1"/>
    <property type="molecule type" value="Genomic_DNA"/>
</dbReference>
<feature type="domain" description="Acyl-CoA dehydrogenase/oxidase N-terminal" evidence="8">
    <location>
        <begin position="18"/>
        <end position="121"/>
    </location>
</feature>
<comment type="cofactor">
    <cofactor evidence="1 5">
        <name>FAD</name>
        <dbReference type="ChEBI" id="CHEBI:57692"/>
    </cofactor>
</comment>
<feature type="domain" description="Acyl-CoA dehydrogenase/oxidase C-terminal" evidence="6">
    <location>
        <begin position="227"/>
        <end position="375"/>
    </location>
</feature>
<accession>A0A1Q9LLY0</accession>
<dbReference type="InterPro" id="IPR009075">
    <property type="entry name" value="AcylCo_DH/oxidase_C"/>
</dbReference>
<evidence type="ECO:0000256" key="1">
    <source>
        <dbReference type="ARBA" id="ARBA00001974"/>
    </source>
</evidence>
<sequence length="396" mass="41130">MSPDAGAATLTTRAQDTARVREFVEREVTPRAAAIDQDSAVPAELVRALAAEGHLGATVAPGFGGTGLDQVRLGVLHEEVARGCSSTRTLLTVHGMVSDAVQRWGTDDQRAEWLPRLAAGDALGALALSEPGAGSDPTGLETTAEPVDGGYALTGVKTWISMALIADLLLVFARTPGGITAFLVPRTTPGVEVVPIDGVLGTRGGLMGQVRLSGARVPATAVLGPEGRGFPTVATTALELGRYSVAAGCVGIAQACLDAALAHTGSRRQGGALIADHQLVRRLVTDIATEVTASRLLLRQAGALRQANDLSAPTATWMAKYFASTAANRAATETVQLHGASGCFDGHPAARYFRDAKVMEIIEGSTQVQQVVIADLVRQDRRRLPDLAAPLLSTGR</sequence>
<evidence type="ECO:0000313" key="10">
    <source>
        <dbReference type="Proteomes" id="UP000186040"/>
    </source>
</evidence>
<dbReference type="GO" id="GO:0050660">
    <property type="term" value="F:flavin adenine dinucleotide binding"/>
    <property type="evidence" value="ECO:0007669"/>
    <property type="project" value="InterPro"/>
</dbReference>
<evidence type="ECO:0000256" key="3">
    <source>
        <dbReference type="ARBA" id="ARBA00022630"/>
    </source>
</evidence>
<dbReference type="InterPro" id="IPR006089">
    <property type="entry name" value="Acyl-CoA_DH_CS"/>
</dbReference>
<dbReference type="PROSITE" id="PS00072">
    <property type="entry name" value="ACYL_COA_DH_1"/>
    <property type="match status" value="1"/>
</dbReference>
<evidence type="ECO:0000256" key="2">
    <source>
        <dbReference type="ARBA" id="ARBA00009347"/>
    </source>
</evidence>
<evidence type="ECO:0000256" key="5">
    <source>
        <dbReference type="RuleBase" id="RU362125"/>
    </source>
</evidence>
<feature type="domain" description="Acyl-CoA oxidase/dehydrogenase middle" evidence="7">
    <location>
        <begin position="125"/>
        <end position="212"/>
    </location>
</feature>
<dbReference type="PANTHER" id="PTHR43884">
    <property type="entry name" value="ACYL-COA DEHYDROGENASE"/>
    <property type="match status" value="1"/>
</dbReference>
<evidence type="ECO:0000256" key="4">
    <source>
        <dbReference type="ARBA" id="ARBA00022827"/>
    </source>
</evidence>
<evidence type="ECO:0008006" key="11">
    <source>
        <dbReference type="Google" id="ProtNLM"/>
    </source>
</evidence>
<dbReference type="InterPro" id="IPR036250">
    <property type="entry name" value="AcylCo_DH-like_C"/>
</dbReference>
<evidence type="ECO:0000259" key="8">
    <source>
        <dbReference type="Pfam" id="PF02771"/>
    </source>
</evidence>
<reference evidence="9 10" key="1">
    <citation type="submission" date="2016-10" db="EMBL/GenBank/DDBJ databases">
        <title>The Draft Genome Sequence of Actinokineospora bangkokensis 44EHWT reveals the biosynthetic pathway of antifungal compounds Thailandins with unusual extender unit butylmalonyl-CoA.</title>
        <authorList>
            <person name="Greule A."/>
            <person name="Intra B."/>
            <person name="Flemming S."/>
            <person name="Rommel M.G."/>
            <person name="Panbangred W."/>
            <person name="Bechthold A."/>
        </authorList>
    </citation>
    <scope>NUCLEOTIDE SEQUENCE [LARGE SCALE GENOMIC DNA]</scope>
    <source>
        <strain evidence="9 10">44EHW</strain>
    </source>
</reference>
<dbReference type="OrthoDB" id="9802447at2"/>
<dbReference type="RefSeq" id="WP_075975314.1">
    <property type="nucleotide sequence ID" value="NZ_MKQR01000013.1"/>
</dbReference>
<dbReference type="Pfam" id="PF02771">
    <property type="entry name" value="Acyl-CoA_dh_N"/>
    <property type="match status" value="1"/>
</dbReference>
<dbReference type="Gene3D" id="1.10.540.10">
    <property type="entry name" value="Acyl-CoA dehydrogenase/oxidase, N-terminal domain"/>
    <property type="match status" value="1"/>
</dbReference>
<dbReference type="InterPro" id="IPR046373">
    <property type="entry name" value="Acyl-CoA_Oxase/DH_mid-dom_sf"/>
</dbReference>
<dbReference type="STRING" id="1193682.BJP25_19030"/>
<keyword evidence="4 5" id="KW-0274">FAD</keyword>
<dbReference type="PANTHER" id="PTHR43884:SF12">
    <property type="entry name" value="ISOVALERYL-COA DEHYDROGENASE, MITOCHONDRIAL-RELATED"/>
    <property type="match status" value="1"/>
</dbReference>
<dbReference type="SUPFAM" id="SSF47203">
    <property type="entry name" value="Acyl-CoA dehydrogenase C-terminal domain-like"/>
    <property type="match status" value="1"/>
</dbReference>
<dbReference type="Gene3D" id="2.40.110.10">
    <property type="entry name" value="Butyryl-CoA Dehydrogenase, subunit A, domain 2"/>
    <property type="match status" value="1"/>
</dbReference>
<comment type="caution">
    <text evidence="9">The sequence shown here is derived from an EMBL/GenBank/DDBJ whole genome shotgun (WGS) entry which is preliminary data.</text>
</comment>
<dbReference type="PIRSF" id="PIRSF016578">
    <property type="entry name" value="HsaA"/>
    <property type="match status" value="1"/>
</dbReference>
<dbReference type="InterPro" id="IPR013786">
    <property type="entry name" value="AcylCoA_DH/ox_N"/>
</dbReference>
<dbReference type="SUPFAM" id="SSF56645">
    <property type="entry name" value="Acyl-CoA dehydrogenase NM domain-like"/>
    <property type="match status" value="1"/>
</dbReference>
<dbReference type="InterPro" id="IPR006091">
    <property type="entry name" value="Acyl-CoA_Oxase/DH_mid-dom"/>
</dbReference>
<keyword evidence="10" id="KW-1185">Reference proteome</keyword>
<proteinExistence type="inferred from homology"/>
<keyword evidence="5" id="KW-0560">Oxidoreductase</keyword>
<dbReference type="GO" id="GO:0003995">
    <property type="term" value="F:acyl-CoA dehydrogenase activity"/>
    <property type="evidence" value="ECO:0007669"/>
    <property type="project" value="InterPro"/>
</dbReference>
<dbReference type="Pfam" id="PF00441">
    <property type="entry name" value="Acyl-CoA_dh_1"/>
    <property type="match status" value="1"/>
</dbReference>
<dbReference type="InterPro" id="IPR009100">
    <property type="entry name" value="AcylCoA_DH/oxidase_NM_dom_sf"/>
</dbReference>
<evidence type="ECO:0000259" key="7">
    <source>
        <dbReference type="Pfam" id="PF02770"/>
    </source>
</evidence>
<evidence type="ECO:0000313" key="9">
    <source>
        <dbReference type="EMBL" id="OLR93047.1"/>
    </source>
</evidence>
<dbReference type="AlphaFoldDB" id="A0A1Q9LLY0"/>
<organism evidence="9 10">
    <name type="scientific">Actinokineospora bangkokensis</name>
    <dbReference type="NCBI Taxonomy" id="1193682"/>
    <lineage>
        <taxon>Bacteria</taxon>
        <taxon>Bacillati</taxon>
        <taxon>Actinomycetota</taxon>
        <taxon>Actinomycetes</taxon>
        <taxon>Pseudonocardiales</taxon>
        <taxon>Pseudonocardiaceae</taxon>
        <taxon>Actinokineospora</taxon>
    </lineage>
</organism>
<protein>
    <recommendedName>
        <fullName evidence="11">Acyl-CoA dehydrogenase</fullName>
    </recommendedName>
</protein>
<evidence type="ECO:0000259" key="6">
    <source>
        <dbReference type="Pfam" id="PF00441"/>
    </source>
</evidence>
<gene>
    <name evidence="9" type="ORF">BJP25_19030</name>
</gene>